<reference evidence="2 3" key="1">
    <citation type="submission" date="2018-10" db="EMBL/GenBank/DDBJ databases">
        <title>Genomic Encyclopedia of Archaeal and Bacterial Type Strains, Phase II (KMG-II): from individual species to whole genera.</title>
        <authorList>
            <person name="Goeker M."/>
        </authorList>
    </citation>
    <scope>NUCLEOTIDE SEQUENCE [LARGE SCALE GENOMIC DNA]</scope>
    <source>
        <strain evidence="2 3">DSM 14219</strain>
    </source>
</reference>
<dbReference type="Proteomes" id="UP000272428">
    <property type="component" value="Unassembled WGS sequence"/>
</dbReference>
<sequence>MRHQLGVTLFLMIFIMFVNFSNFVSSYFMVF</sequence>
<protein>
    <submittedName>
        <fullName evidence="2">Uncharacterized protein</fullName>
    </submittedName>
</protein>
<evidence type="ECO:0000256" key="1">
    <source>
        <dbReference type="SAM" id="Phobius"/>
    </source>
</evidence>
<organism evidence="2 3">
    <name type="scientific">Chryseobacterium defluvii</name>
    <dbReference type="NCBI Taxonomy" id="160396"/>
    <lineage>
        <taxon>Bacteria</taxon>
        <taxon>Pseudomonadati</taxon>
        <taxon>Bacteroidota</taxon>
        <taxon>Flavobacteriia</taxon>
        <taxon>Flavobacteriales</taxon>
        <taxon>Weeksellaceae</taxon>
        <taxon>Chryseobacterium group</taxon>
        <taxon>Chryseobacterium</taxon>
    </lineage>
</organism>
<dbReference type="EMBL" id="RBXB01000003">
    <property type="protein sequence ID" value="RKS96236.1"/>
    <property type="molecule type" value="Genomic_DNA"/>
</dbReference>
<keyword evidence="1" id="KW-0472">Membrane</keyword>
<keyword evidence="1" id="KW-1133">Transmembrane helix</keyword>
<dbReference type="AlphaFoldDB" id="A0A495SAQ4"/>
<gene>
    <name evidence="2" type="ORF">BCF58_2659</name>
</gene>
<name>A0A495SAQ4_9FLAO</name>
<keyword evidence="1" id="KW-0812">Transmembrane</keyword>
<feature type="transmembrane region" description="Helical" evidence="1">
    <location>
        <begin position="7"/>
        <end position="30"/>
    </location>
</feature>
<evidence type="ECO:0000313" key="3">
    <source>
        <dbReference type="Proteomes" id="UP000272428"/>
    </source>
</evidence>
<proteinExistence type="predicted"/>
<keyword evidence="3" id="KW-1185">Reference proteome</keyword>
<accession>A0A495SAQ4</accession>
<comment type="caution">
    <text evidence="2">The sequence shown here is derived from an EMBL/GenBank/DDBJ whole genome shotgun (WGS) entry which is preliminary data.</text>
</comment>
<evidence type="ECO:0000313" key="2">
    <source>
        <dbReference type="EMBL" id="RKS96236.1"/>
    </source>
</evidence>